<name>A0AAE1KB90_PETCI</name>
<reference evidence="2" key="1">
    <citation type="submission" date="2023-10" db="EMBL/GenBank/DDBJ databases">
        <title>Genome assemblies of two species of porcelain crab, Petrolisthes cinctipes and Petrolisthes manimaculis (Anomura: Porcellanidae).</title>
        <authorList>
            <person name="Angst P."/>
        </authorList>
    </citation>
    <scope>NUCLEOTIDE SEQUENCE</scope>
    <source>
        <strain evidence="2">PB745_01</strain>
        <tissue evidence="2">Gill</tissue>
    </source>
</reference>
<dbReference type="Proteomes" id="UP001286313">
    <property type="component" value="Unassembled WGS sequence"/>
</dbReference>
<organism evidence="2 3">
    <name type="scientific">Petrolisthes cinctipes</name>
    <name type="common">Flat porcelain crab</name>
    <dbReference type="NCBI Taxonomy" id="88211"/>
    <lineage>
        <taxon>Eukaryota</taxon>
        <taxon>Metazoa</taxon>
        <taxon>Ecdysozoa</taxon>
        <taxon>Arthropoda</taxon>
        <taxon>Crustacea</taxon>
        <taxon>Multicrustacea</taxon>
        <taxon>Malacostraca</taxon>
        <taxon>Eumalacostraca</taxon>
        <taxon>Eucarida</taxon>
        <taxon>Decapoda</taxon>
        <taxon>Pleocyemata</taxon>
        <taxon>Anomura</taxon>
        <taxon>Galatheoidea</taxon>
        <taxon>Porcellanidae</taxon>
        <taxon>Petrolisthes</taxon>
    </lineage>
</organism>
<accession>A0AAE1KB90</accession>
<dbReference type="EMBL" id="JAWQEG010003117">
    <property type="protein sequence ID" value="KAK3867848.1"/>
    <property type="molecule type" value="Genomic_DNA"/>
</dbReference>
<keyword evidence="3" id="KW-1185">Reference proteome</keyword>
<evidence type="ECO:0000313" key="2">
    <source>
        <dbReference type="EMBL" id="KAK3867848.1"/>
    </source>
</evidence>
<dbReference type="AlphaFoldDB" id="A0AAE1KB90"/>
<comment type="caution">
    <text evidence="2">The sequence shown here is derived from an EMBL/GenBank/DDBJ whole genome shotgun (WGS) entry which is preliminary data.</text>
</comment>
<proteinExistence type="predicted"/>
<evidence type="ECO:0000313" key="3">
    <source>
        <dbReference type="Proteomes" id="UP001286313"/>
    </source>
</evidence>
<evidence type="ECO:0000256" key="1">
    <source>
        <dbReference type="SAM" id="MobiDB-lite"/>
    </source>
</evidence>
<gene>
    <name evidence="2" type="ORF">Pcinc_026718</name>
</gene>
<feature type="compositionally biased region" description="Basic and acidic residues" evidence="1">
    <location>
        <begin position="144"/>
        <end position="158"/>
    </location>
</feature>
<feature type="region of interest" description="Disordered" evidence="1">
    <location>
        <begin position="126"/>
        <end position="158"/>
    </location>
</feature>
<protein>
    <submittedName>
        <fullName evidence="2">Uncharacterized protein</fullName>
    </submittedName>
</protein>
<sequence>MHAYRDQDRKAKAWEDKARSLNVEDVDYQHVHQVRQAGADQVWPGDEGTHREGHLDQGVLQLPTVPHRQVHNLNEQEECWLRGTPDVPGVSAWGRRRRRGPVRRRVFTVLQSSSFRVVGHVTGEGAVGQARPGRGEAAGAHSSVDYEKGRGSRGCLNDKGRPPAHFHDSWRHRCTSRHRLRVGDGYIYVGAGCIPEQHWTDATGGGEPVLQPGTRNVVTGVRDDAATGELPTLQPATVCLLHTQELGQQDTDTRET</sequence>